<evidence type="ECO:0000256" key="1">
    <source>
        <dbReference type="SAM" id="MobiDB-lite"/>
    </source>
</evidence>
<dbReference type="Proteomes" id="UP000271162">
    <property type="component" value="Unassembled WGS sequence"/>
</dbReference>
<feature type="compositionally biased region" description="Polar residues" evidence="1">
    <location>
        <begin position="60"/>
        <end position="75"/>
    </location>
</feature>
<proteinExistence type="predicted"/>
<keyword evidence="2" id="KW-0472">Membrane</keyword>
<evidence type="ECO:0000256" key="2">
    <source>
        <dbReference type="SAM" id="Phobius"/>
    </source>
</evidence>
<keyword evidence="4" id="KW-1185">Reference proteome</keyword>
<reference evidence="3 4" key="2">
    <citation type="submission" date="2018-11" db="EMBL/GenBank/DDBJ databases">
        <authorList>
            <consortium name="Pathogen Informatics"/>
        </authorList>
    </citation>
    <scope>NUCLEOTIDE SEQUENCE [LARGE SCALE GENOMIC DNA]</scope>
</reference>
<evidence type="ECO:0000313" key="4">
    <source>
        <dbReference type="Proteomes" id="UP000271162"/>
    </source>
</evidence>
<feature type="compositionally biased region" description="Pro residues" evidence="1">
    <location>
        <begin position="86"/>
        <end position="98"/>
    </location>
</feature>
<sequence>MMLPLMLSVVVLFLIVILISILLMKKPTPRRSSLYQHQTLINALSHKEYGFDRPAFSPYCTSDESQDSAYESPTSAFLPRPKAPSSRPPVTQPPPPRVIPNESYRILTNYPVPMTQL</sequence>
<gene>
    <name evidence="3" type="ORF">NBR_LOCUS890</name>
</gene>
<dbReference type="STRING" id="27835.A0A0N4XED7"/>
<feature type="transmembrane region" description="Helical" evidence="2">
    <location>
        <begin position="6"/>
        <end position="24"/>
    </location>
</feature>
<protein>
    <submittedName>
        <fullName evidence="5">Si:dkey-283b1.6</fullName>
    </submittedName>
</protein>
<feature type="region of interest" description="Disordered" evidence="1">
    <location>
        <begin position="60"/>
        <end position="101"/>
    </location>
</feature>
<keyword evidence="2" id="KW-0812">Transmembrane</keyword>
<name>A0A0N4XED7_NIPBR</name>
<organism evidence="5">
    <name type="scientific">Nippostrongylus brasiliensis</name>
    <name type="common">Rat hookworm</name>
    <dbReference type="NCBI Taxonomy" id="27835"/>
    <lineage>
        <taxon>Eukaryota</taxon>
        <taxon>Metazoa</taxon>
        <taxon>Ecdysozoa</taxon>
        <taxon>Nematoda</taxon>
        <taxon>Chromadorea</taxon>
        <taxon>Rhabditida</taxon>
        <taxon>Rhabditina</taxon>
        <taxon>Rhabditomorpha</taxon>
        <taxon>Strongyloidea</taxon>
        <taxon>Heligmosomidae</taxon>
        <taxon>Nippostrongylus</taxon>
    </lineage>
</organism>
<dbReference type="EMBL" id="UYSL01000529">
    <property type="protein sequence ID" value="VDL63984.1"/>
    <property type="molecule type" value="Genomic_DNA"/>
</dbReference>
<reference evidence="5" key="1">
    <citation type="submission" date="2017-02" db="UniProtKB">
        <authorList>
            <consortium name="WormBaseParasite"/>
        </authorList>
    </citation>
    <scope>IDENTIFICATION</scope>
</reference>
<dbReference type="AlphaFoldDB" id="A0A0N4XED7"/>
<evidence type="ECO:0000313" key="5">
    <source>
        <dbReference type="WBParaSite" id="NBR_0000088901-mRNA-1"/>
    </source>
</evidence>
<accession>A0A0N4XED7</accession>
<evidence type="ECO:0000313" key="3">
    <source>
        <dbReference type="EMBL" id="VDL63984.1"/>
    </source>
</evidence>
<keyword evidence="2" id="KW-1133">Transmembrane helix</keyword>
<dbReference type="WBParaSite" id="NBR_0000088901-mRNA-1">
    <property type="protein sequence ID" value="NBR_0000088901-mRNA-1"/>
    <property type="gene ID" value="NBR_0000088901"/>
</dbReference>